<dbReference type="EMBL" id="JBIYXZ010002072">
    <property type="protein sequence ID" value="KAL3062120.1"/>
    <property type="molecule type" value="Genomic_DNA"/>
</dbReference>
<comment type="caution">
    <text evidence="1">The sequence shown here is derived from an EMBL/GenBank/DDBJ whole genome shotgun (WGS) entry which is preliminary data.</text>
</comment>
<reference evidence="1 2" key="2">
    <citation type="journal article" date="2024" name="G3 (Bethesda)">
        <title>The genome of the cryopelagic Antarctic bald notothen, Trematomus borchgrevinki.</title>
        <authorList>
            <person name="Rayamajhi N."/>
            <person name="Rivera-Colon A.G."/>
            <person name="Minhas B.F."/>
            <person name="Cheng C.C."/>
            <person name="Catchen J.M."/>
        </authorList>
    </citation>
    <scope>NUCLEOTIDE SEQUENCE [LARGE SCALE GENOMIC DNA]</scope>
    <source>
        <strain evidence="1">AGRC-2024</strain>
    </source>
</reference>
<gene>
    <name evidence="1" type="ORF">OYC64_010100</name>
</gene>
<reference evidence="1 2" key="1">
    <citation type="journal article" date="2022" name="G3 (Bethesda)">
        <title>Evaluating Illumina-, Nanopore-, and PacBio-based genome assembly strategies with the bald notothen, Trematomus borchgrevinki.</title>
        <authorList>
            <person name="Rayamajhi N."/>
            <person name="Cheng C.C."/>
            <person name="Catchen J.M."/>
        </authorList>
    </citation>
    <scope>NUCLEOTIDE SEQUENCE [LARGE SCALE GENOMIC DNA]</scope>
    <source>
        <strain evidence="1">AGRC-2024</strain>
    </source>
</reference>
<dbReference type="AlphaFoldDB" id="A0ABD2H808"/>
<sequence length="114" mass="12858">MHSPLLETRPCPGLIAGADPHRLCFECLGPDHAGEGVKHSPSCSACRALPRLRRQHCLEHFQAQYVSPDEAQDQEELEVVEMEDQEGAEEVPFVFAIPAGRWPRLSRRRKTRTS</sequence>
<name>A0ABD2H808_PAGBO</name>
<organism evidence="1 2">
    <name type="scientific">Pagothenia borchgrevinki</name>
    <name type="common">Bald rockcod</name>
    <name type="synonym">Trematomus borchgrevinki</name>
    <dbReference type="NCBI Taxonomy" id="8213"/>
    <lineage>
        <taxon>Eukaryota</taxon>
        <taxon>Metazoa</taxon>
        <taxon>Chordata</taxon>
        <taxon>Craniata</taxon>
        <taxon>Vertebrata</taxon>
        <taxon>Euteleostomi</taxon>
        <taxon>Actinopterygii</taxon>
        <taxon>Neopterygii</taxon>
        <taxon>Teleostei</taxon>
        <taxon>Neoteleostei</taxon>
        <taxon>Acanthomorphata</taxon>
        <taxon>Eupercaria</taxon>
        <taxon>Perciformes</taxon>
        <taxon>Notothenioidei</taxon>
        <taxon>Nototheniidae</taxon>
        <taxon>Pagothenia</taxon>
    </lineage>
</organism>
<protein>
    <submittedName>
        <fullName evidence="1">Uncharacterized protein</fullName>
    </submittedName>
</protein>
<keyword evidence="2" id="KW-1185">Reference proteome</keyword>
<evidence type="ECO:0000313" key="1">
    <source>
        <dbReference type="EMBL" id="KAL3062120.1"/>
    </source>
</evidence>
<evidence type="ECO:0000313" key="2">
    <source>
        <dbReference type="Proteomes" id="UP001619887"/>
    </source>
</evidence>
<accession>A0ABD2H808</accession>
<proteinExistence type="predicted"/>
<dbReference type="Proteomes" id="UP001619887">
    <property type="component" value="Unassembled WGS sequence"/>
</dbReference>